<dbReference type="InterPro" id="IPR050721">
    <property type="entry name" value="Trk_Ktr_HKT_K-transport"/>
</dbReference>
<dbReference type="Pfam" id="PF02080">
    <property type="entry name" value="TrkA_C"/>
    <property type="match status" value="2"/>
</dbReference>
<dbReference type="SUPFAM" id="SSF116726">
    <property type="entry name" value="TrkA C-terminal domain-like"/>
    <property type="match status" value="2"/>
</dbReference>
<dbReference type="InterPro" id="IPR006036">
    <property type="entry name" value="K_uptake_TrkA"/>
</dbReference>
<keyword evidence="5" id="KW-0520">NAD</keyword>
<gene>
    <name evidence="10" type="primary">trkA</name>
    <name evidence="9" type="ORF">BHR79_05655</name>
    <name evidence="10" type="ORF">EFE40_04600</name>
    <name evidence="11" type="ORF">SAMN04515625_1840</name>
</gene>
<dbReference type="PANTHER" id="PTHR43833:SF5">
    <property type="entry name" value="TRK SYSTEM POTASSIUM UPTAKE PROTEIN TRKA"/>
    <property type="match status" value="1"/>
</dbReference>
<dbReference type="NCBIfam" id="NF007041">
    <property type="entry name" value="PRK09496.3-4"/>
    <property type="match status" value="1"/>
</dbReference>
<dbReference type="InterPro" id="IPR003148">
    <property type="entry name" value="RCK_N"/>
</dbReference>
<dbReference type="Proteomes" id="UP000267921">
    <property type="component" value="Unassembled WGS sequence"/>
</dbReference>
<feature type="domain" description="RCK C-terminal" evidence="8">
    <location>
        <begin position="141"/>
        <end position="222"/>
    </location>
</feature>
<accession>A0A1L3Q2G4</accession>
<dbReference type="PANTHER" id="PTHR43833">
    <property type="entry name" value="POTASSIUM CHANNEL PROTEIN 2-RELATED-RELATED"/>
    <property type="match status" value="1"/>
</dbReference>
<keyword evidence="6" id="KW-0406">Ion transport</keyword>
<feature type="domain" description="RCK N-terminal" evidence="7">
    <location>
        <begin position="227"/>
        <end position="344"/>
    </location>
</feature>
<protein>
    <submittedName>
        <fullName evidence="9">Trk system potassium transport protein TrkA</fullName>
    </submittedName>
    <submittedName>
        <fullName evidence="10">Trk system potassium transporter TrkA</fullName>
    </submittedName>
    <submittedName>
        <fullName evidence="11">Trk system potassium uptake protein TrkA</fullName>
    </submittedName>
</protein>
<evidence type="ECO:0000313" key="9">
    <source>
        <dbReference type="EMBL" id="APH39023.1"/>
    </source>
</evidence>
<feature type="domain" description="RCK C-terminal" evidence="8">
    <location>
        <begin position="364"/>
        <end position="444"/>
    </location>
</feature>
<evidence type="ECO:0000313" key="10">
    <source>
        <dbReference type="EMBL" id="RNI09922.1"/>
    </source>
</evidence>
<dbReference type="OrthoDB" id="27588at2157"/>
<dbReference type="Gene3D" id="3.30.70.1450">
    <property type="entry name" value="Regulator of K+ conductance, C-terminal domain"/>
    <property type="match status" value="2"/>
</dbReference>
<dbReference type="GO" id="GO:0005886">
    <property type="term" value="C:plasma membrane"/>
    <property type="evidence" value="ECO:0007669"/>
    <property type="project" value="InterPro"/>
</dbReference>
<dbReference type="NCBIfam" id="NF007031">
    <property type="entry name" value="PRK09496.1-2"/>
    <property type="match status" value="1"/>
</dbReference>
<reference evidence="11 13" key="2">
    <citation type="submission" date="2016-10" db="EMBL/GenBank/DDBJ databases">
        <authorList>
            <person name="de Groot N.N."/>
        </authorList>
    </citation>
    <scope>NUCLEOTIDE SEQUENCE [LARGE SCALE GENOMIC DNA]</scope>
    <source>
        <strain evidence="11 13">Z-7982</strain>
    </source>
</reference>
<feature type="domain" description="RCK N-terminal" evidence="7">
    <location>
        <begin position="1"/>
        <end position="121"/>
    </location>
</feature>
<reference evidence="10 14" key="3">
    <citation type="submission" date="2018-10" db="EMBL/GenBank/DDBJ databases">
        <title>Cultivation of a novel Methanohalophilus strain from Kebrit Deep of the Red Sea and a genomic comparison of members of the genus Methanohalophilus.</title>
        <authorList>
            <person name="Guan Y."/>
            <person name="Ngugi D.K."/>
            <person name="Stingl U."/>
        </authorList>
    </citation>
    <scope>NUCLEOTIDE SEQUENCE [LARGE SCALE GENOMIC DNA]</scope>
    <source>
        <strain evidence="10 14">DSM 3094</strain>
    </source>
</reference>
<dbReference type="EMBL" id="RJJG01000003">
    <property type="protein sequence ID" value="RNI09922.1"/>
    <property type="molecule type" value="Genomic_DNA"/>
</dbReference>
<dbReference type="RefSeq" id="WP_072561460.1">
    <property type="nucleotide sequence ID" value="NZ_CP017921.1"/>
</dbReference>
<dbReference type="NCBIfam" id="NF007039">
    <property type="entry name" value="PRK09496.3-2"/>
    <property type="match status" value="1"/>
</dbReference>
<comment type="function">
    <text evidence="1">Part of a potassium transport system.</text>
</comment>
<evidence type="ECO:0000313" key="12">
    <source>
        <dbReference type="Proteomes" id="UP000186879"/>
    </source>
</evidence>
<keyword evidence="12" id="KW-1185">Reference proteome</keyword>
<evidence type="ECO:0000256" key="5">
    <source>
        <dbReference type="ARBA" id="ARBA00023027"/>
    </source>
</evidence>
<dbReference type="EMBL" id="CP017921">
    <property type="protein sequence ID" value="APH39023.1"/>
    <property type="molecule type" value="Genomic_DNA"/>
</dbReference>
<dbReference type="STRING" id="2177.BHR79_05655"/>
<dbReference type="EMBL" id="FNMU01000006">
    <property type="protein sequence ID" value="SDW90601.1"/>
    <property type="molecule type" value="Genomic_DNA"/>
</dbReference>
<evidence type="ECO:0000256" key="4">
    <source>
        <dbReference type="ARBA" id="ARBA00022958"/>
    </source>
</evidence>
<evidence type="ECO:0000313" key="14">
    <source>
        <dbReference type="Proteomes" id="UP000267921"/>
    </source>
</evidence>
<dbReference type="InterPro" id="IPR006037">
    <property type="entry name" value="RCK_C"/>
</dbReference>
<keyword evidence="2" id="KW-0813">Transport</keyword>
<evidence type="ECO:0000256" key="3">
    <source>
        <dbReference type="ARBA" id="ARBA00022538"/>
    </source>
</evidence>
<dbReference type="NCBIfam" id="NF007034">
    <property type="entry name" value="PRK09496.2-1"/>
    <property type="match status" value="1"/>
</dbReference>
<proteinExistence type="predicted"/>
<evidence type="ECO:0000256" key="2">
    <source>
        <dbReference type="ARBA" id="ARBA00022448"/>
    </source>
</evidence>
<dbReference type="Proteomes" id="UP000198669">
    <property type="component" value="Unassembled WGS sequence"/>
</dbReference>
<dbReference type="AlphaFoldDB" id="A0A1L3Q2G4"/>
<keyword evidence="4" id="KW-0630">Potassium</keyword>
<reference evidence="9 12" key="1">
    <citation type="submission" date="2016-10" db="EMBL/GenBank/DDBJ databases">
        <title>Methanohalophilus halophilus.</title>
        <authorList>
            <person name="L'haridon S."/>
        </authorList>
    </citation>
    <scope>NUCLEOTIDE SEQUENCE [LARGE SCALE GENOMIC DNA]</scope>
    <source>
        <strain evidence="9 12">Z-7982</strain>
    </source>
</reference>
<evidence type="ECO:0000256" key="1">
    <source>
        <dbReference type="ARBA" id="ARBA00003660"/>
    </source>
</evidence>
<dbReference type="KEGG" id="mhaz:BHR79_05655"/>
<dbReference type="PROSITE" id="PS51201">
    <property type="entry name" value="RCK_N"/>
    <property type="match status" value="2"/>
</dbReference>
<evidence type="ECO:0000313" key="13">
    <source>
        <dbReference type="Proteomes" id="UP000198669"/>
    </source>
</evidence>
<dbReference type="Pfam" id="PF02254">
    <property type="entry name" value="TrkA_N"/>
    <property type="match status" value="2"/>
</dbReference>
<sequence>MKIIVIGAGEVGYHIAKSLYLENDLVIIDEDEDACLRVDEFDVQVIRGNGANAAILEKVLIGADLLVAVTGDDEVNIVSCMAAKLIKQSNKNFKTMARVSNPDYIDRPVAKRTQVGIDVMVCPELALASEVADILSIPSAIDSESFADGKVKMMEFVVKDNSNIAGKHLRDIDLLDCCIVSALFRGSQLIIPHGEDIIQAGDHIVIIGKADAMKDISSFFGEINKSRSRVMIIGGGVVGFYLAKLLENTRLNVKIIERGRQRSEMVADNLQKALVLRGDGSDLNLLKEEGVGEMDVVISVTDSDEKNLLCSLMAKQLGAKKVIVRADHFDYVPLFEMVGVDRAVSPREATVNEVLKLTMGTGIEALTTIEGEKAEIIEYTVSRKSRVTGKLLKDVNFPDDSLVSMVVHGGVTIIPRGNYRIREGDHLLVFSLPTAHQAVEKLFK</sequence>
<dbReference type="SUPFAM" id="SSF51735">
    <property type="entry name" value="NAD(P)-binding Rossmann-fold domains"/>
    <property type="match status" value="2"/>
</dbReference>
<dbReference type="Gene3D" id="3.40.50.720">
    <property type="entry name" value="NAD(P)-binding Rossmann-like Domain"/>
    <property type="match status" value="2"/>
</dbReference>
<dbReference type="InterPro" id="IPR036291">
    <property type="entry name" value="NAD(P)-bd_dom_sf"/>
</dbReference>
<name>A0A1L3Q2G4_9EURY</name>
<dbReference type="GO" id="GO:0015079">
    <property type="term" value="F:potassium ion transmembrane transporter activity"/>
    <property type="evidence" value="ECO:0007669"/>
    <property type="project" value="InterPro"/>
</dbReference>
<keyword evidence="3" id="KW-0633">Potassium transport</keyword>
<evidence type="ECO:0000259" key="7">
    <source>
        <dbReference type="PROSITE" id="PS51201"/>
    </source>
</evidence>
<evidence type="ECO:0000313" key="11">
    <source>
        <dbReference type="EMBL" id="SDW90601.1"/>
    </source>
</evidence>
<dbReference type="Proteomes" id="UP000186879">
    <property type="component" value="Chromosome"/>
</dbReference>
<dbReference type="GeneID" id="30583230"/>
<organism evidence="9 12">
    <name type="scientific">Methanohalophilus halophilus</name>
    <dbReference type="NCBI Taxonomy" id="2177"/>
    <lineage>
        <taxon>Archaea</taxon>
        <taxon>Methanobacteriati</taxon>
        <taxon>Methanobacteriota</taxon>
        <taxon>Stenosarchaea group</taxon>
        <taxon>Methanomicrobia</taxon>
        <taxon>Methanosarcinales</taxon>
        <taxon>Methanosarcinaceae</taxon>
        <taxon>Methanohalophilus</taxon>
    </lineage>
</organism>
<evidence type="ECO:0000259" key="8">
    <source>
        <dbReference type="PROSITE" id="PS51202"/>
    </source>
</evidence>
<dbReference type="NCBIfam" id="NF007036">
    <property type="entry name" value="PRK09496.2-3"/>
    <property type="match status" value="1"/>
</dbReference>
<dbReference type="PROSITE" id="PS51202">
    <property type="entry name" value="RCK_C"/>
    <property type="match status" value="2"/>
</dbReference>
<dbReference type="PRINTS" id="PR00335">
    <property type="entry name" value="KUPTAKETRKA"/>
</dbReference>
<dbReference type="InterPro" id="IPR036721">
    <property type="entry name" value="RCK_C_sf"/>
</dbReference>
<evidence type="ECO:0000256" key="6">
    <source>
        <dbReference type="ARBA" id="ARBA00023065"/>
    </source>
</evidence>